<dbReference type="InterPro" id="IPR017907">
    <property type="entry name" value="Znf_RING_CS"/>
</dbReference>
<dbReference type="GO" id="GO:0032648">
    <property type="term" value="P:regulation of interferon-beta production"/>
    <property type="evidence" value="ECO:0007669"/>
    <property type="project" value="Ensembl"/>
</dbReference>
<comment type="subcellular location">
    <subcellularLocation>
        <location evidence="1">Cytoplasm</location>
    </subcellularLocation>
</comment>
<dbReference type="PANTHER" id="PTHR24103">
    <property type="entry name" value="E3 UBIQUITIN-PROTEIN LIGASE TRIM"/>
    <property type="match status" value="1"/>
</dbReference>
<evidence type="ECO:0000256" key="5">
    <source>
        <dbReference type="ARBA" id="ARBA00022833"/>
    </source>
</evidence>
<dbReference type="SMART" id="SM00184">
    <property type="entry name" value="RING"/>
    <property type="match status" value="1"/>
</dbReference>
<dbReference type="GO" id="GO:0046598">
    <property type="term" value="P:positive regulation of viral entry into host cell"/>
    <property type="evidence" value="ECO:0007669"/>
    <property type="project" value="Ensembl"/>
</dbReference>
<dbReference type="InterPro" id="IPR001870">
    <property type="entry name" value="B30.2/SPRY"/>
</dbReference>
<reference evidence="10" key="2">
    <citation type="submission" date="2025-09" db="UniProtKB">
        <authorList>
            <consortium name="Ensembl"/>
        </authorList>
    </citation>
    <scope>IDENTIFICATION</scope>
</reference>
<keyword evidence="4 6" id="KW-0863">Zinc-finger</keyword>
<dbReference type="SUPFAM" id="SSF49899">
    <property type="entry name" value="Concanavalin A-like lectins/glucanases"/>
    <property type="match status" value="1"/>
</dbReference>
<dbReference type="InterPro" id="IPR006574">
    <property type="entry name" value="PRY"/>
</dbReference>
<dbReference type="Pfam" id="PF00622">
    <property type="entry name" value="SPRY"/>
    <property type="match status" value="1"/>
</dbReference>
<evidence type="ECO:0000259" key="8">
    <source>
        <dbReference type="PROSITE" id="PS50119"/>
    </source>
</evidence>
<dbReference type="GO" id="GO:0070936">
    <property type="term" value="P:protein K48-linked ubiquitination"/>
    <property type="evidence" value="ECO:0007669"/>
    <property type="project" value="Ensembl"/>
</dbReference>
<keyword evidence="11" id="KW-1185">Reference proteome</keyword>
<dbReference type="SUPFAM" id="SSF57850">
    <property type="entry name" value="RING/U-box"/>
    <property type="match status" value="1"/>
</dbReference>
<dbReference type="PROSITE" id="PS50119">
    <property type="entry name" value="ZF_BBOX"/>
    <property type="match status" value="1"/>
</dbReference>
<proteinExistence type="predicted"/>
<dbReference type="GO" id="GO:0008270">
    <property type="term" value="F:zinc ion binding"/>
    <property type="evidence" value="ECO:0007669"/>
    <property type="project" value="UniProtKB-KW"/>
</dbReference>
<dbReference type="InterPro" id="IPR003879">
    <property type="entry name" value="Butyrophylin_SPRY"/>
</dbReference>
<evidence type="ECO:0000256" key="6">
    <source>
        <dbReference type="PROSITE-ProRule" id="PRU00024"/>
    </source>
</evidence>
<evidence type="ECO:0000313" key="11">
    <source>
        <dbReference type="Proteomes" id="UP000694385"/>
    </source>
</evidence>
<dbReference type="FunFam" id="2.60.120.920:FF:000004">
    <property type="entry name" value="Butyrophilin subfamily 1 member A1"/>
    <property type="match status" value="1"/>
</dbReference>
<name>A0A8C5KRB5_JACJA</name>
<dbReference type="Gene3D" id="2.60.120.920">
    <property type="match status" value="1"/>
</dbReference>
<dbReference type="InterPro" id="IPR001841">
    <property type="entry name" value="Znf_RING"/>
</dbReference>
<evidence type="ECO:0000259" key="9">
    <source>
        <dbReference type="PROSITE" id="PS50188"/>
    </source>
</evidence>
<dbReference type="SMART" id="SM00449">
    <property type="entry name" value="SPRY"/>
    <property type="match status" value="1"/>
</dbReference>
<keyword evidence="2" id="KW-0963">Cytoplasm</keyword>
<dbReference type="Gene3D" id="3.30.160.60">
    <property type="entry name" value="Classic Zinc Finger"/>
    <property type="match status" value="1"/>
</dbReference>
<dbReference type="Pfam" id="PF00643">
    <property type="entry name" value="zf-B_box"/>
    <property type="match status" value="1"/>
</dbReference>
<dbReference type="PROSITE" id="PS50188">
    <property type="entry name" value="B302_SPRY"/>
    <property type="match status" value="1"/>
</dbReference>
<evidence type="ECO:0000313" key="10">
    <source>
        <dbReference type="Ensembl" id="ENSJJAP00000011767.1"/>
    </source>
</evidence>
<gene>
    <name evidence="10" type="primary">Trim38</name>
</gene>
<dbReference type="SMART" id="SM00336">
    <property type="entry name" value="BBOX"/>
    <property type="match status" value="1"/>
</dbReference>
<dbReference type="InterPro" id="IPR027370">
    <property type="entry name" value="Znf-RING_euk"/>
</dbReference>
<dbReference type="InterPro" id="IPR013320">
    <property type="entry name" value="ConA-like_dom_sf"/>
</dbReference>
<dbReference type="Pfam" id="PF13445">
    <property type="entry name" value="zf-RING_UBOX"/>
    <property type="match status" value="1"/>
</dbReference>
<evidence type="ECO:0000256" key="3">
    <source>
        <dbReference type="ARBA" id="ARBA00022723"/>
    </source>
</evidence>
<evidence type="ECO:0000259" key="7">
    <source>
        <dbReference type="PROSITE" id="PS50089"/>
    </source>
</evidence>
<dbReference type="InterPro" id="IPR000315">
    <property type="entry name" value="Znf_B-box"/>
</dbReference>
<sequence length="451" mass="51125">MASAASTRKMVEIATCSMCMNLMTFPVSIPCGHTYCQICIISFYNEQCKTTACTSAACPCCGGLFSLDNCRSNKELQNIIEVIKEMEKKDQETLCGKHGEKLGLFCEDEGQLVCWRCEREAQHKGHTVTFVEDVCQDYRVSMLMEGLRKDKLPCCENIEMCRQKIKQDFQHVQDFLLEEEKSYLWRLETEENQTLSRLRVGALNLEEKSDELRSHIEELKAKCQGSPQKLLQNVRDTLDRSSAIKVPTLEKIPLEIHTTCEVSELYLDVRQMLKRCEVSVTLDPDTAHPDLVLSEDQRQVSRGGCFQENLEASPRRFTAFPCVLGCEGFTSGRHYFEVDVGSGTAWDVGICMETVQRGANMKQEPEFGFWTIRLCKAHDYVALTSTPTPLNPSKPLHLVGIFLDYEAGLVSFYNMTAGSHIFTFPKASFSHTLRPYFQVYQHSPLSLAACN</sequence>
<dbReference type="OMA" id="FRVYQHS"/>
<dbReference type="Proteomes" id="UP000694385">
    <property type="component" value="Unassembled WGS sequence"/>
</dbReference>
<dbReference type="InterPro" id="IPR013083">
    <property type="entry name" value="Znf_RING/FYVE/PHD"/>
</dbReference>
<dbReference type="Pfam" id="PF13765">
    <property type="entry name" value="PRY"/>
    <property type="match status" value="1"/>
</dbReference>
<protein>
    <submittedName>
        <fullName evidence="10">Tripartite motif-containing 38</fullName>
    </submittedName>
</protein>
<evidence type="ECO:0000256" key="1">
    <source>
        <dbReference type="ARBA" id="ARBA00004496"/>
    </source>
</evidence>
<dbReference type="PRINTS" id="PR01407">
    <property type="entry name" value="BUTYPHLNCDUF"/>
</dbReference>
<dbReference type="InterPro" id="IPR003877">
    <property type="entry name" value="SPRY_dom"/>
</dbReference>
<keyword evidence="5" id="KW-0862">Zinc</keyword>
<dbReference type="GO" id="GO:0003713">
    <property type="term" value="F:transcription coactivator activity"/>
    <property type="evidence" value="ECO:0007669"/>
    <property type="project" value="Ensembl"/>
</dbReference>
<dbReference type="Gene3D" id="3.30.40.10">
    <property type="entry name" value="Zinc/RING finger domain, C3HC4 (zinc finger)"/>
    <property type="match status" value="1"/>
</dbReference>
<feature type="domain" description="RING-type" evidence="7">
    <location>
        <begin position="16"/>
        <end position="61"/>
    </location>
</feature>
<dbReference type="GeneTree" id="ENSGT00940000160468"/>
<dbReference type="CDD" id="cd15815">
    <property type="entry name" value="SPRY_PRY_TRIM38"/>
    <property type="match status" value="1"/>
</dbReference>
<dbReference type="PROSITE" id="PS50089">
    <property type="entry name" value="ZF_RING_2"/>
    <property type="match status" value="1"/>
</dbReference>
<accession>A0A8C5KRB5</accession>
<evidence type="ECO:0000256" key="2">
    <source>
        <dbReference type="ARBA" id="ARBA00022490"/>
    </source>
</evidence>
<dbReference type="InterPro" id="IPR035790">
    <property type="entry name" value="SPRY/PRY_TRIM38"/>
</dbReference>
<dbReference type="InterPro" id="IPR043136">
    <property type="entry name" value="B30.2/SPRY_sf"/>
</dbReference>
<evidence type="ECO:0000256" key="4">
    <source>
        <dbReference type="ARBA" id="ARBA00022771"/>
    </source>
</evidence>
<organism evidence="10 11">
    <name type="scientific">Jaculus jaculus</name>
    <name type="common">Lesser Egyptian jerboa</name>
    <dbReference type="NCBI Taxonomy" id="51337"/>
    <lineage>
        <taxon>Eukaryota</taxon>
        <taxon>Metazoa</taxon>
        <taxon>Chordata</taxon>
        <taxon>Craniata</taxon>
        <taxon>Vertebrata</taxon>
        <taxon>Euteleostomi</taxon>
        <taxon>Mammalia</taxon>
        <taxon>Eutheria</taxon>
        <taxon>Euarchontoglires</taxon>
        <taxon>Glires</taxon>
        <taxon>Rodentia</taxon>
        <taxon>Myomorpha</taxon>
        <taxon>Dipodoidea</taxon>
        <taxon>Dipodidae</taxon>
        <taxon>Dipodinae</taxon>
        <taxon>Jaculus</taxon>
    </lineage>
</organism>
<feature type="domain" description="B box-type" evidence="8">
    <location>
        <begin position="90"/>
        <end position="131"/>
    </location>
</feature>
<dbReference type="PROSITE" id="PS00518">
    <property type="entry name" value="ZF_RING_1"/>
    <property type="match status" value="1"/>
</dbReference>
<dbReference type="GO" id="GO:0043161">
    <property type="term" value="P:proteasome-mediated ubiquitin-dependent protein catabolic process"/>
    <property type="evidence" value="ECO:0007669"/>
    <property type="project" value="Ensembl"/>
</dbReference>
<dbReference type="GO" id="GO:0045070">
    <property type="term" value="P:positive regulation of viral genome replication"/>
    <property type="evidence" value="ECO:0007669"/>
    <property type="project" value="Ensembl"/>
</dbReference>
<dbReference type="GO" id="GO:0043123">
    <property type="term" value="P:positive regulation of canonical NF-kappaB signal transduction"/>
    <property type="evidence" value="ECO:0007669"/>
    <property type="project" value="Ensembl"/>
</dbReference>
<dbReference type="GO" id="GO:0061630">
    <property type="term" value="F:ubiquitin protein ligase activity"/>
    <property type="evidence" value="ECO:0007669"/>
    <property type="project" value="Ensembl"/>
</dbReference>
<dbReference type="AlphaFoldDB" id="A0A8C5KRB5"/>
<dbReference type="SUPFAM" id="SSF57845">
    <property type="entry name" value="B-box zinc-binding domain"/>
    <property type="match status" value="1"/>
</dbReference>
<feature type="domain" description="B30.2/SPRY" evidence="9">
    <location>
        <begin position="260"/>
        <end position="451"/>
    </location>
</feature>
<dbReference type="GO" id="GO:0050687">
    <property type="term" value="P:negative regulation of defense response to virus"/>
    <property type="evidence" value="ECO:0007669"/>
    <property type="project" value="Ensembl"/>
</dbReference>
<dbReference type="SMART" id="SM00589">
    <property type="entry name" value="PRY"/>
    <property type="match status" value="1"/>
</dbReference>
<keyword evidence="3" id="KW-0479">Metal-binding</keyword>
<dbReference type="InterPro" id="IPR050143">
    <property type="entry name" value="TRIM/RBCC"/>
</dbReference>
<reference evidence="10" key="1">
    <citation type="submission" date="2025-08" db="UniProtKB">
        <authorList>
            <consortium name="Ensembl"/>
        </authorList>
    </citation>
    <scope>IDENTIFICATION</scope>
</reference>
<dbReference type="Ensembl" id="ENSJJAT00000018245.1">
    <property type="protein sequence ID" value="ENSJJAP00000011767.1"/>
    <property type="gene ID" value="ENSJJAG00000015008.1"/>
</dbReference>